<accession>A0A0M2F5I0</accession>
<evidence type="ECO:0000313" key="3">
    <source>
        <dbReference type="Proteomes" id="UP000029435"/>
    </source>
</evidence>
<name>A0A0M2F5I0_9GAMM</name>
<dbReference type="Pfam" id="PF11990">
    <property type="entry name" value="DUF3487"/>
    <property type="match status" value="1"/>
</dbReference>
<evidence type="ECO:0000313" key="2">
    <source>
        <dbReference type="EMBL" id="KGA36274.1"/>
    </source>
</evidence>
<reference evidence="2 3" key="1">
    <citation type="submission" date="2014-08" db="EMBL/GenBank/DDBJ databases">
        <title>Genome sequences of NCPPB Pectobacterium isolates.</title>
        <authorList>
            <person name="Glover R.H."/>
            <person name="Sapp M."/>
            <person name="Elphinstone J."/>
        </authorList>
    </citation>
    <scope>NUCLEOTIDE SEQUENCE [LARGE SCALE GENOMIC DNA]</scope>
    <source>
        <strain evidence="2 3">LMG 21372</strain>
    </source>
</reference>
<dbReference type="RefSeq" id="WP_039313261.1">
    <property type="nucleotide sequence ID" value="NZ_JQOD01000001.1"/>
</dbReference>
<feature type="transmembrane region" description="Helical" evidence="1">
    <location>
        <begin position="26"/>
        <end position="45"/>
    </location>
</feature>
<dbReference type="Proteomes" id="UP000029435">
    <property type="component" value="Unassembled WGS sequence"/>
</dbReference>
<gene>
    <name evidence="2" type="ORF">KU74_07355</name>
</gene>
<dbReference type="NCBIfam" id="TIGR03750">
    <property type="entry name" value="conj_TIGR03750"/>
    <property type="match status" value="1"/>
</dbReference>
<proteinExistence type="predicted"/>
<protein>
    <submittedName>
        <fullName evidence="2">Membrane protein</fullName>
    </submittedName>
</protein>
<evidence type="ECO:0000256" key="1">
    <source>
        <dbReference type="SAM" id="Phobius"/>
    </source>
</evidence>
<dbReference type="AlphaFoldDB" id="A0A0M2F5I0"/>
<keyword evidence="1" id="KW-0812">Transmembrane</keyword>
<dbReference type="EMBL" id="JQOD01000001">
    <property type="protein sequence ID" value="KGA36274.1"/>
    <property type="molecule type" value="Genomic_DNA"/>
</dbReference>
<sequence>MRTIPFLPDRLNAEPVVFRGFTTPELGLAALFGAFVGVLWSLFLIPLAGWVIIPTGILLTPLLVIGLGGNWMARIKRGKPENYIWQKLGEKKRRIGVGDETLIIHSRCWSLRRHQVKGRS</sequence>
<organism evidence="2 3">
    <name type="scientific">Pectobacterium brasiliense</name>
    <dbReference type="NCBI Taxonomy" id="180957"/>
    <lineage>
        <taxon>Bacteria</taxon>
        <taxon>Pseudomonadati</taxon>
        <taxon>Pseudomonadota</taxon>
        <taxon>Gammaproteobacteria</taxon>
        <taxon>Enterobacterales</taxon>
        <taxon>Pectobacteriaceae</taxon>
        <taxon>Pectobacterium</taxon>
    </lineage>
</organism>
<dbReference type="InterPro" id="IPR021877">
    <property type="entry name" value="DUF3487"/>
</dbReference>
<comment type="caution">
    <text evidence="2">The sequence shown here is derived from an EMBL/GenBank/DDBJ whole genome shotgun (WGS) entry which is preliminary data.</text>
</comment>
<feature type="transmembrane region" description="Helical" evidence="1">
    <location>
        <begin position="51"/>
        <end position="73"/>
    </location>
</feature>
<keyword evidence="1" id="KW-0472">Membrane</keyword>
<keyword evidence="1" id="KW-1133">Transmembrane helix</keyword>
<dbReference type="OrthoDB" id="8907898at2"/>